<dbReference type="GO" id="GO:0004159">
    <property type="term" value="F:dihydropyrimidine dehydrogenase (NAD+) activity"/>
    <property type="evidence" value="ECO:0007669"/>
    <property type="project" value="UniProtKB-EC"/>
</dbReference>
<keyword evidence="5" id="KW-0411">Iron-sulfur</keyword>
<reference evidence="14 16" key="1">
    <citation type="submission" date="2018-08" db="EMBL/GenBank/DDBJ databases">
        <title>Murine metabolic-syndrome-specific gut microbial biobank.</title>
        <authorList>
            <person name="Liu C."/>
        </authorList>
    </citation>
    <scope>NUCLEOTIDE SEQUENCE [LARGE SCALE GENOMIC DNA]</scope>
    <source>
        <strain evidence="14 16">X69</strain>
    </source>
</reference>
<accession>A0A845T206</accession>
<gene>
    <name evidence="14" type="ORF">D3Z39_09350</name>
    <name evidence="15" type="ORF">FMM72_16570</name>
</gene>
<dbReference type="EC" id="1.3.1.1" evidence="12"/>
<reference evidence="15 17" key="2">
    <citation type="submission" date="2019-06" db="EMBL/GenBank/DDBJ databases">
        <title>Draft genome sequences of 15 bacterial species constituting the stable defined intestinal microbiota of the GM15 gnotobiotic mouse model.</title>
        <authorList>
            <person name="Elie C."/>
            <person name="Mathieu A."/>
            <person name="Saliou A."/>
            <person name="Darnaud M."/>
            <person name="Leulier F."/>
            <person name="Tamellini A."/>
        </authorList>
    </citation>
    <scope>NUCLEOTIDE SEQUENCE [LARGE SCALE GENOMIC DNA]</scope>
    <source>
        <strain evidence="15 17">JM4-15</strain>
    </source>
</reference>
<dbReference type="Pfam" id="PF00037">
    <property type="entry name" value="Fer4"/>
    <property type="match status" value="1"/>
</dbReference>
<dbReference type="InterPro" id="IPR017900">
    <property type="entry name" value="4Fe4S_Fe_S_CS"/>
</dbReference>
<comment type="catalytic activity">
    <reaction evidence="9">
        <text>5,6-dihydrouracil + NAD(+) = uracil + NADH + H(+)</text>
        <dbReference type="Rhea" id="RHEA:20189"/>
        <dbReference type="ChEBI" id="CHEBI:15378"/>
        <dbReference type="ChEBI" id="CHEBI:15901"/>
        <dbReference type="ChEBI" id="CHEBI:17568"/>
        <dbReference type="ChEBI" id="CHEBI:57540"/>
        <dbReference type="ChEBI" id="CHEBI:57945"/>
        <dbReference type="EC" id="1.3.1.1"/>
    </reaction>
</comment>
<dbReference type="PANTHER" id="PTHR43073">
    <property type="entry name" value="DIHYDROPYRIMIDINE DEHYDROGENASE [NADP(+)]"/>
    <property type="match status" value="1"/>
</dbReference>
<dbReference type="SUPFAM" id="SSF51395">
    <property type="entry name" value="FMN-linked oxidoreductases"/>
    <property type="match status" value="1"/>
</dbReference>
<evidence type="ECO:0000256" key="12">
    <source>
        <dbReference type="ARBA" id="ARBA00049728"/>
    </source>
</evidence>
<keyword evidence="2" id="KW-0479">Metal-binding</keyword>
<protein>
    <recommendedName>
        <fullName evidence="12">dihydrouracil dehydrogenase (NAD(+))</fullName>
        <ecNumber evidence="12">1.3.1.1</ecNumber>
    </recommendedName>
    <alternativeName>
        <fullName evidence="7">Dihydrothymine dehydrogenase</fullName>
    </alternativeName>
    <alternativeName>
        <fullName evidence="6">Dihydrouracil dehydrogenase</fullName>
    </alternativeName>
</protein>
<dbReference type="PROSITE" id="PS51379">
    <property type="entry name" value="4FE4S_FER_2"/>
    <property type="match status" value="1"/>
</dbReference>
<dbReference type="GO" id="GO:0051536">
    <property type="term" value="F:iron-sulfur cluster binding"/>
    <property type="evidence" value="ECO:0007669"/>
    <property type="project" value="UniProtKB-KW"/>
</dbReference>
<evidence type="ECO:0000256" key="1">
    <source>
        <dbReference type="ARBA" id="ARBA00010804"/>
    </source>
</evidence>
<evidence type="ECO:0000313" key="16">
    <source>
        <dbReference type="Proteomes" id="UP000446348"/>
    </source>
</evidence>
<evidence type="ECO:0000256" key="11">
    <source>
        <dbReference type="ARBA" id="ARBA00049714"/>
    </source>
</evidence>
<dbReference type="Pfam" id="PF01180">
    <property type="entry name" value="DHO_dh"/>
    <property type="match status" value="1"/>
</dbReference>
<evidence type="ECO:0000256" key="3">
    <source>
        <dbReference type="ARBA" id="ARBA00023002"/>
    </source>
</evidence>
<comment type="catalytic activity">
    <reaction evidence="8">
        <text>5,6-dihydrothymine + NAD(+) = thymine + NADH + H(+)</text>
        <dbReference type="Rhea" id="RHEA:28791"/>
        <dbReference type="ChEBI" id="CHEBI:15378"/>
        <dbReference type="ChEBI" id="CHEBI:17821"/>
        <dbReference type="ChEBI" id="CHEBI:27468"/>
        <dbReference type="ChEBI" id="CHEBI:57540"/>
        <dbReference type="ChEBI" id="CHEBI:57945"/>
        <dbReference type="EC" id="1.3.1.1"/>
    </reaction>
</comment>
<dbReference type="PANTHER" id="PTHR43073:SF2">
    <property type="entry name" value="DIHYDROPYRIMIDINE DEHYDROGENASE [NADP(+)]"/>
    <property type="match status" value="1"/>
</dbReference>
<dbReference type="EMBL" id="VIQT01000024">
    <property type="protein sequence ID" value="NDO40800.1"/>
    <property type="molecule type" value="Genomic_DNA"/>
</dbReference>
<evidence type="ECO:0000313" key="14">
    <source>
        <dbReference type="EMBL" id="NBI79074.1"/>
    </source>
</evidence>
<dbReference type="SUPFAM" id="SSF54862">
    <property type="entry name" value="4Fe-4S ferredoxins"/>
    <property type="match status" value="1"/>
</dbReference>
<dbReference type="Proteomes" id="UP000462501">
    <property type="component" value="Unassembled WGS sequence"/>
</dbReference>
<comment type="caution">
    <text evidence="15">The sequence shown here is derived from an EMBL/GenBank/DDBJ whole genome shotgun (WGS) entry which is preliminary data.</text>
</comment>
<dbReference type="Gene3D" id="3.30.70.20">
    <property type="match status" value="1"/>
</dbReference>
<proteinExistence type="inferred from homology"/>
<keyword evidence="3" id="KW-0560">Oxidoreductase</keyword>
<evidence type="ECO:0000256" key="4">
    <source>
        <dbReference type="ARBA" id="ARBA00023004"/>
    </source>
</evidence>
<evidence type="ECO:0000256" key="8">
    <source>
        <dbReference type="ARBA" id="ARBA00047685"/>
    </source>
</evidence>
<comment type="similarity">
    <text evidence="1">Belongs to the dihydropyrimidine dehydrogenase family.</text>
</comment>
<organism evidence="15 17">
    <name type="scientific">Anaerotruncus colihominis</name>
    <dbReference type="NCBI Taxonomy" id="169435"/>
    <lineage>
        <taxon>Bacteria</taxon>
        <taxon>Bacillati</taxon>
        <taxon>Bacillota</taxon>
        <taxon>Clostridia</taxon>
        <taxon>Eubacteriales</taxon>
        <taxon>Oscillospiraceae</taxon>
        <taxon>Anaerotruncus</taxon>
    </lineage>
</organism>
<dbReference type="InterPro" id="IPR005720">
    <property type="entry name" value="Dihydroorotate_DH_cat"/>
</dbReference>
<dbReference type="GO" id="GO:0002058">
    <property type="term" value="F:uracil binding"/>
    <property type="evidence" value="ECO:0007669"/>
    <property type="project" value="TreeGrafter"/>
</dbReference>
<comment type="function">
    <text evidence="10">Involved in pyrimidine base degradation. Catalyzes physiologically the reduction of uracil to 5,6-dihydrouracil (DHU) by using NADH as a specific cosubstrate. It also catalyzes the reverse reaction and the reduction of thymine to 5,6-dihydrothymine (DHT).</text>
</comment>
<evidence type="ECO:0000256" key="5">
    <source>
        <dbReference type="ARBA" id="ARBA00023014"/>
    </source>
</evidence>
<evidence type="ECO:0000256" key="7">
    <source>
        <dbReference type="ARBA" id="ARBA00032722"/>
    </source>
</evidence>
<dbReference type="GO" id="GO:0006212">
    <property type="term" value="P:uracil catabolic process"/>
    <property type="evidence" value="ECO:0007669"/>
    <property type="project" value="TreeGrafter"/>
</dbReference>
<evidence type="ECO:0000256" key="9">
    <source>
        <dbReference type="ARBA" id="ARBA00048792"/>
    </source>
</evidence>
<evidence type="ECO:0000313" key="15">
    <source>
        <dbReference type="EMBL" id="NDO40800.1"/>
    </source>
</evidence>
<keyword evidence="4" id="KW-0408">Iron</keyword>
<dbReference type="InterPro" id="IPR017896">
    <property type="entry name" value="4Fe4S_Fe-S-bd"/>
</dbReference>
<dbReference type="GO" id="GO:0005737">
    <property type="term" value="C:cytoplasm"/>
    <property type="evidence" value="ECO:0007669"/>
    <property type="project" value="InterPro"/>
</dbReference>
<comment type="subunit">
    <text evidence="11">Heterotetramer of 2 PreA and 2 PreT subunits.</text>
</comment>
<name>A0A845T206_9FIRM</name>
<dbReference type="GO" id="GO:0006210">
    <property type="term" value="P:thymine catabolic process"/>
    <property type="evidence" value="ECO:0007669"/>
    <property type="project" value="TreeGrafter"/>
</dbReference>
<dbReference type="GO" id="GO:0046872">
    <property type="term" value="F:metal ion binding"/>
    <property type="evidence" value="ECO:0007669"/>
    <property type="project" value="UniProtKB-KW"/>
</dbReference>
<evidence type="ECO:0000256" key="6">
    <source>
        <dbReference type="ARBA" id="ARBA00030119"/>
    </source>
</evidence>
<dbReference type="PROSITE" id="PS00198">
    <property type="entry name" value="4FE4S_FER_1"/>
    <property type="match status" value="1"/>
</dbReference>
<dbReference type="Proteomes" id="UP000446348">
    <property type="component" value="Unassembled WGS sequence"/>
</dbReference>
<evidence type="ECO:0000256" key="2">
    <source>
        <dbReference type="ARBA" id="ARBA00022723"/>
    </source>
</evidence>
<feature type="domain" description="4Fe-4S ferredoxin-type" evidence="13">
    <location>
        <begin position="344"/>
        <end position="373"/>
    </location>
</feature>
<dbReference type="GO" id="GO:0050661">
    <property type="term" value="F:NADP binding"/>
    <property type="evidence" value="ECO:0007669"/>
    <property type="project" value="TreeGrafter"/>
</dbReference>
<evidence type="ECO:0000256" key="10">
    <source>
        <dbReference type="ARBA" id="ARBA00049578"/>
    </source>
</evidence>
<dbReference type="InterPro" id="IPR013785">
    <property type="entry name" value="Aldolase_TIM"/>
</dbReference>
<evidence type="ECO:0000259" key="13">
    <source>
        <dbReference type="PROSITE" id="PS51379"/>
    </source>
</evidence>
<dbReference type="AlphaFoldDB" id="A0A845T206"/>
<dbReference type="EMBL" id="QXWZ01000015">
    <property type="protein sequence ID" value="NBI79074.1"/>
    <property type="molecule type" value="Genomic_DNA"/>
</dbReference>
<sequence length="373" mass="40350">MSMAKPIPFMGLALKNPVIIAAGPWSGGAAAIQKCIDAGAAAVITETIVMEEPRLFSPRIYYHDDELLNLSLYGKRTLEEWEGEAERVRKDGCYLICSIRASSPSEIAYIAQRTERLGADALQLDLYAPMDSMIEDIHLQPEKLYEFVHAAVSAVSIPVMTRLPYNLVASAPHLRAVERAGLRAVCAIESLRALSGVDLETKTTLMPTYGGYTGRHIRPISLAATATLAQLTDLPICGVGGVEDYRGILEFIMLGAAAAQLGSAIMLHGYDLISKTVRALEDWMDAHGYDDYASITGAALSSLTPFEKAVHRRAVCRMTQPCSRTGCGLCTCGCMYGALVMEPDGVHLNSSQCTGCGLCVQRCPQGLFFLETF</sequence>
<evidence type="ECO:0000313" key="17">
    <source>
        <dbReference type="Proteomes" id="UP000462501"/>
    </source>
</evidence>
<dbReference type="Gene3D" id="3.20.20.70">
    <property type="entry name" value="Aldolase class I"/>
    <property type="match status" value="1"/>
</dbReference>